<evidence type="ECO:0000256" key="5">
    <source>
        <dbReference type="ARBA" id="ARBA00022692"/>
    </source>
</evidence>
<dbReference type="GO" id="GO:0015740">
    <property type="term" value="P:C4-dicarboxylate transport"/>
    <property type="evidence" value="ECO:0007669"/>
    <property type="project" value="TreeGrafter"/>
</dbReference>
<evidence type="ECO:0000256" key="6">
    <source>
        <dbReference type="ARBA" id="ARBA00022989"/>
    </source>
</evidence>
<keyword evidence="12" id="KW-1185">Reference proteome</keyword>
<dbReference type="AlphaFoldDB" id="A0A5C8ZAB9"/>
<comment type="subunit">
    <text evidence="9">The complex comprises the extracytoplasmic solute receptor protein and the two transmembrane proteins.</text>
</comment>
<evidence type="ECO:0000313" key="12">
    <source>
        <dbReference type="Proteomes" id="UP000321764"/>
    </source>
</evidence>
<sequence>MRQVLDRFYSLTAVLSGLCIVAICLVILARVVGRWFGVEVPSSDDFAGFLLVAGSFFGLAYTFRQGGHIRVSLVISKLSTRWQKRADIFVLVLASLLTLYLSWYLFFITYESYLFEEVSSGYVPVPLWLVQFPMGFGMLSLAIAIIDQTVGCLFFDQTIASSEEQELVEQSVINMQPHANTSGDAL</sequence>
<keyword evidence="3" id="KW-1003">Cell membrane</keyword>
<dbReference type="PANTHER" id="PTHR35011:SF10">
    <property type="entry name" value="TRAP TRANSPORTER SMALL PERMEASE PROTEIN"/>
    <property type="match status" value="1"/>
</dbReference>
<keyword evidence="7 9" id="KW-0472">Membrane</keyword>
<accession>A0A5C8ZAB9</accession>
<evidence type="ECO:0000256" key="3">
    <source>
        <dbReference type="ARBA" id="ARBA00022475"/>
    </source>
</evidence>
<organism evidence="11 12">
    <name type="scientific">Reinekea thalattae</name>
    <dbReference type="NCBI Taxonomy" id="2593301"/>
    <lineage>
        <taxon>Bacteria</taxon>
        <taxon>Pseudomonadati</taxon>
        <taxon>Pseudomonadota</taxon>
        <taxon>Gammaproteobacteria</taxon>
        <taxon>Oceanospirillales</taxon>
        <taxon>Saccharospirillaceae</taxon>
        <taxon>Reinekea</taxon>
    </lineage>
</organism>
<comment type="similarity">
    <text evidence="8 9">Belongs to the TRAP transporter small permease family.</text>
</comment>
<feature type="transmembrane region" description="Helical" evidence="9">
    <location>
        <begin position="127"/>
        <end position="146"/>
    </location>
</feature>
<comment type="subcellular location">
    <subcellularLocation>
        <location evidence="1 9">Cell inner membrane</location>
        <topology evidence="1 9">Multi-pass membrane protein</topology>
    </subcellularLocation>
</comment>
<feature type="transmembrane region" description="Helical" evidence="9">
    <location>
        <begin position="12"/>
        <end position="33"/>
    </location>
</feature>
<proteinExistence type="inferred from homology"/>
<evidence type="ECO:0000256" key="1">
    <source>
        <dbReference type="ARBA" id="ARBA00004429"/>
    </source>
</evidence>
<dbReference type="InterPro" id="IPR007387">
    <property type="entry name" value="TRAP_DctQ"/>
</dbReference>
<dbReference type="InterPro" id="IPR055348">
    <property type="entry name" value="DctQ"/>
</dbReference>
<name>A0A5C8ZAB9_9GAMM</name>
<dbReference type="EMBL" id="VKAD01000001">
    <property type="protein sequence ID" value="TXR53826.1"/>
    <property type="molecule type" value="Genomic_DNA"/>
</dbReference>
<feature type="transmembrane region" description="Helical" evidence="9">
    <location>
        <begin position="88"/>
        <end position="107"/>
    </location>
</feature>
<evidence type="ECO:0000256" key="4">
    <source>
        <dbReference type="ARBA" id="ARBA00022519"/>
    </source>
</evidence>
<keyword evidence="6 9" id="KW-1133">Transmembrane helix</keyword>
<keyword evidence="4 9" id="KW-0997">Cell inner membrane</keyword>
<evidence type="ECO:0000256" key="2">
    <source>
        <dbReference type="ARBA" id="ARBA00022448"/>
    </source>
</evidence>
<evidence type="ECO:0000256" key="7">
    <source>
        <dbReference type="ARBA" id="ARBA00023136"/>
    </source>
</evidence>
<dbReference type="RefSeq" id="WP_147713225.1">
    <property type="nucleotide sequence ID" value="NZ_VKAD01000001.1"/>
</dbReference>
<comment type="caution">
    <text evidence="11">The sequence shown here is derived from an EMBL/GenBank/DDBJ whole genome shotgun (WGS) entry which is preliminary data.</text>
</comment>
<evidence type="ECO:0000259" key="10">
    <source>
        <dbReference type="Pfam" id="PF04290"/>
    </source>
</evidence>
<evidence type="ECO:0000256" key="9">
    <source>
        <dbReference type="RuleBase" id="RU369079"/>
    </source>
</evidence>
<dbReference type="GO" id="GO:0005886">
    <property type="term" value="C:plasma membrane"/>
    <property type="evidence" value="ECO:0007669"/>
    <property type="project" value="UniProtKB-SubCell"/>
</dbReference>
<dbReference type="PANTHER" id="PTHR35011">
    <property type="entry name" value="2,3-DIKETO-L-GULONATE TRAP TRANSPORTER SMALL PERMEASE PROTEIN YIAM"/>
    <property type="match status" value="1"/>
</dbReference>
<dbReference type="Pfam" id="PF04290">
    <property type="entry name" value="DctQ"/>
    <property type="match status" value="1"/>
</dbReference>
<protein>
    <recommendedName>
        <fullName evidence="9">TRAP transporter small permease protein</fullName>
    </recommendedName>
</protein>
<evidence type="ECO:0000313" key="11">
    <source>
        <dbReference type="EMBL" id="TXR53826.1"/>
    </source>
</evidence>
<evidence type="ECO:0000256" key="8">
    <source>
        <dbReference type="ARBA" id="ARBA00038436"/>
    </source>
</evidence>
<gene>
    <name evidence="11" type="ORF">FME95_04515</name>
</gene>
<keyword evidence="5 9" id="KW-0812">Transmembrane</keyword>
<dbReference type="OrthoDB" id="26202at2"/>
<dbReference type="GO" id="GO:0022857">
    <property type="term" value="F:transmembrane transporter activity"/>
    <property type="evidence" value="ECO:0007669"/>
    <property type="project" value="UniProtKB-UniRule"/>
</dbReference>
<reference evidence="11 12" key="1">
    <citation type="submission" date="2019-07" db="EMBL/GenBank/DDBJ databases">
        <title>Reinekea sp. strain SSH23 genome sequencing and assembly.</title>
        <authorList>
            <person name="Kim I."/>
        </authorList>
    </citation>
    <scope>NUCLEOTIDE SEQUENCE [LARGE SCALE GENOMIC DNA]</scope>
    <source>
        <strain evidence="11 12">SSH23</strain>
    </source>
</reference>
<dbReference type="Proteomes" id="UP000321764">
    <property type="component" value="Unassembled WGS sequence"/>
</dbReference>
<feature type="transmembrane region" description="Helical" evidence="9">
    <location>
        <begin position="45"/>
        <end position="63"/>
    </location>
</feature>
<keyword evidence="2 9" id="KW-0813">Transport</keyword>
<feature type="domain" description="Tripartite ATP-independent periplasmic transporters DctQ component" evidence="10">
    <location>
        <begin position="23"/>
        <end position="151"/>
    </location>
</feature>
<comment type="function">
    <text evidence="9">Part of the tripartite ATP-independent periplasmic (TRAP) transport system.</text>
</comment>